<comment type="caution">
    <text evidence="5">The sequence shown here is derived from an EMBL/GenBank/DDBJ whole genome shotgun (WGS) entry which is preliminary data.</text>
</comment>
<dbReference type="GO" id="GO:0004843">
    <property type="term" value="F:cysteine-type deubiquitinase activity"/>
    <property type="evidence" value="ECO:0007669"/>
    <property type="project" value="UniProtKB-EC"/>
</dbReference>
<evidence type="ECO:0000256" key="2">
    <source>
        <dbReference type="ARBA" id="ARBA00012759"/>
    </source>
</evidence>
<organism evidence="5 6">
    <name type="scientific">Chiloscyllium punctatum</name>
    <name type="common">Brownbanded bambooshark</name>
    <name type="synonym">Hemiscyllium punctatum</name>
    <dbReference type="NCBI Taxonomy" id="137246"/>
    <lineage>
        <taxon>Eukaryota</taxon>
        <taxon>Metazoa</taxon>
        <taxon>Chordata</taxon>
        <taxon>Craniata</taxon>
        <taxon>Vertebrata</taxon>
        <taxon>Chondrichthyes</taxon>
        <taxon>Elasmobranchii</taxon>
        <taxon>Galeomorphii</taxon>
        <taxon>Galeoidea</taxon>
        <taxon>Orectolobiformes</taxon>
        <taxon>Hemiscylliidae</taxon>
        <taxon>Chiloscyllium</taxon>
    </lineage>
</organism>
<dbReference type="InterPro" id="IPR028889">
    <property type="entry name" value="USP"/>
</dbReference>
<sequence length="139" mass="15933">TEMGNCARCSECESESSFSFVFVSLLWQCLSSIAPLTEYFLSNSYLQELNVDNPLGMQGEIAEAYADVIKQMWSGRHYTVIPRVFKTRVGHFAPQFSGYQPHDSQELLAFLLDGLHEDLNRIRRKEYVELKDAEGRDDV</sequence>
<feature type="non-terminal residue" evidence="5">
    <location>
        <position position="139"/>
    </location>
</feature>
<proteinExistence type="predicted"/>
<evidence type="ECO:0000313" key="6">
    <source>
        <dbReference type="Proteomes" id="UP000287033"/>
    </source>
</evidence>
<dbReference type="Gene3D" id="3.90.70.10">
    <property type="entry name" value="Cysteine proteinases"/>
    <property type="match status" value="1"/>
</dbReference>
<dbReference type="PANTHER" id="PTHR21646">
    <property type="entry name" value="UBIQUITIN CARBOXYL-TERMINAL HYDROLASE"/>
    <property type="match status" value="1"/>
</dbReference>
<dbReference type="PANTHER" id="PTHR21646:SF29">
    <property type="entry name" value="UBIQUITIN CARBOXYL-TERMINAL HYDROLASE 11"/>
    <property type="match status" value="1"/>
</dbReference>
<keyword evidence="6" id="KW-1185">Reference proteome</keyword>
<dbReference type="AlphaFoldDB" id="A0A401TH20"/>
<dbReference type="SUPFAM" id="SSF54001">
    <property type="entry name" value="Cysteine proteinases"/>
    <property type="match status" value="1"/>
</dbReference>
<evidence type="ECO:0000313" key="5">
    <source>
        <dbReference type="EMBL" id="GCC41939.1"/>
    </source>
</evidence>
<feature type="non-terminal residue" evidence="5">
    <location>
        <position position="1"/>
    </location>
</feature>
<evidence type="ECO:0000256" key="1">
    <source>
        <dbReference type="ARBA" id="ARBA00000707"/>
    </source>
</evidence>
<dbReference type="STRING" id="137246.A0A401TH20"/>
<name>A0A401TH20_CHIPU</name>
<gene>
    <name evidence="5" type="ORF">chiPu_0025697</name>
</gene>
<feature type="domain" description="USP" evidence="4">
    <location>
        <begin position="12"/>
        <end position="139"/>
    </location>
</feature>
<dbReference type="EC" id="3.4.19.12" evidence="2"/>
<dbReference type="PROSITE" id="PS50235">
    <property type="entry name" value="USP_3"/>
    <property type="match status" value="1"/>
</dbReference>
<dbReference type="OrthoDB" id="265776at2759"/>
<dbReference type="InterPro" id="IPR050185">
    <property type="entry name" value="Ub_carboxyl-term_hydrolase"/>
</dbReference>
<accession>A0A401TH20</accession>
<comment type="catalytic activity">
    <reaction evidence="1">
        <text>Thiol-dependent hydrolysis of ester, thioester, amide, peptide and isopeptide bonds formed by the C-terminal Gly of ubiquitin (a 76-residue protein attached to proteins as an intracellular targeting signal).</text>
        <dbReference type="EC" id="3.4.19.12"/>
    </reaction>
</comment>
<evidence type="ECO:0000256" key="3">
    <source>
        <dbReference type="ARBA" id="ARBA00022801"/>
    </source>
</evidence>
<keyword evidence="3" id="KW-0378">Hydrolase</keyword>
<dbReference type="InterPro" id="IPR001394">
    <property type="entry name" value="Peptidase_C19_UCH"/>
</dbReference>
<dbReference type="InterPro" id="IPR038765">
    <property type="entry name" value="Papain-like_cys_pep_sf"/>
</dbReference>
<dbReference type="Pfam" id="PF00443">
    <property type="entry name" value="UCH"/>
    <property type="match status" value="1"/>
</dbReference>
<evidence type="ECO:0000259" key="4">
    <source>
        <dbReference type="PROSITE" id="PS50235"/>
    </source>
</evidence>
<dbReference type="Proteomes" id="UP000287033">
    <property type="component" value="Unassembled WGS sequence"/>
</dbReference>
<reference evidence="5 6" key="1">
    <citation type="journal article" date="2018" name="Nat. Ecol. Evol.">
        <title>Shark genomes provide insights into elasmobranch evolution and the origin of vertebrates.</title>
        <authorList>
            <person name="Hara Y"/>
            <person name="Yamaguchi K"/>
            <person name="Onimaru K"/>
            <person name="Kadota M"/>
            <person name="Koyanagi M"/>
            <person name="Keeley SD"/>
            <person name="Tatsumi K"/>
            <person name="Tanaka K"/>
            <person name="Motone F"/>
            <person name="Kageyama Y"/>
            <person name="Nozu R"/>
            <person name="Adachi N"/>
            <person name="Nishimura O"/>
            <person name="Nakagawa R"/>
            <person name="Tanegashima C"/>
            <person name="Kiyatake I"/>
            <person name="Matsumoto R"/>
            <person name="Murakumo K"/>
            <person name="Nishida K"/>
            <person name="Terakita A"/>
            <person name="Kuratani S"/>
            <person name="Sato K"/>
            <person name="Hyodo S Kuraku.S."/>
        </authorList>
    </citation>
    <scope>NUCLEOTIDE SEQUENCE [LARGE SCALE GENOMIC DNA]</scope>
</reference>
<protein>
    <recommendedName>
        <fullName evidence="2">ubiquitinyl hydrolase 1</fullName>
        <ecNumber evidence="2">3.4.19.12</ecNumber>
    </recommendedName>
</protein>
<dbReference type="GO" id="GO:0005634">
    <property type="term" value="C:nucleus"/>
    <property type="evidence" value="ECO:0007669"/>
    <property type="project" value="TreeGrafter"/>
</dbReference>
<dbReference type="GO" id="GO:0016579">
    <property type="term" value="P:protein deubiquitination"/>
    <property type="evidence" value="ECO:0007669"/>
    <property type="project" value="InterPro"/>
</dbReference>
<dbReference type="EMBL" id="BEZZ01063526">
    <property type="protein sequence ID" value="GCC41939.1"/>
    <property type="molecule type" value="Genomic_DNA"/>
</dbReference>